<accession>A0AAN6F438</accession>
<evidence type="ECO:0000313" key="14">
    <source>
        <dbReference type="Proteomes" id="UP001161757"/>
    </source>
</evidence>
<dbReference type="Proteomes" id="UP001161757">
    <property type="component" value="Unassembled WGS sequence"/>
</dbReference>
<evidence type="ECO:0000256" key="9">
    <source>
        <dbReference type="ARBA" id="ARBA00023136"/>
    </source>
</evidence>
<comment type="similarity">
    <text evidence="2 11">Belongs to the TIM21 family.</text>
</comment>
<keyword evidence="11" id="KW-0811">Translocation</keyword>
<evidence type="ECO:0000313" key="13">
    <source>
        <dbReference type="EMBL" id="KAJ8995979.1"/>
    </source>
</evidence>
<evidence type="ECO:0000256" key="1">
    <source>
        <dbReference type="ARBA" id="ARBA00004434"/>
    </source>
</evidence>
<dbReference type="InterPro" id="IPR013261">
    <property type="entry name" value="Tim21"/>
</dbReference>
<evidence type="ECO:0000256" key="11">
    <source>
        <dbReference type="RuleBase" id="RU367142"/>
    </source>
</evidence>
<keyword evidence="11" id="KW-0653">Protein transport</keyword>
<dbReference type="PANTHER" id="PTHR13032">
    <property type="entry name" value="MITOCHONDRIAL IMPORT INNER MEMBRANE TRANSLOCASE SUBUNIT TIM21"/>
    <property type="match status" value="1"/>
</dbReference>
<proteinExistence type="inferred from homology"/>
<comment type="subcellular location">
    <subcellularLocation>
        <location evidence="1 11">Mitochondrion inner membrane</location>
        <topology evidence="1 11">Single-pass membrane protein</topology>
    </subcellularLocation>
</comment>
<dbReference type="InterPro" id="IPR038552">
    <property type="entry name" value="Tim21_IMS_sf"/>
</dbReference>
<protein>
    <recommendedName>
        <fullName evidence="3 11">Mitochondrial import inner membrane translocase subunit Tim21</fullName>
    </recommendedName>
</protein>
<organism evidence="13 14">
    <name type="scientific">Exophiala dermatitidis</name>
    <name type="common">Black yeast-like fungus</name>
    <name type="synonym">Wangiella dermatitidis</name>
    <dbReference type="NCBI Taxonomy" id="5970"/>
    <lineage>
        <taxon>Eukaryota</taxon>
        <taxon>Fungi</taxon>
        <taxon>Dikarya</taxon>
        <taxon>Ascomycota</taxon>
        <taxon>Pezizomycotina</taxon>
        <taxon>Eurotiomycetes</taxon>
        <taxon>Chaetothyriomycetidae</taxon>
        <taxon>Chaetothyriales</taxon>
        <taxon>Herpotrichiellaceae</taxon>
        <taxon>Exophiala</taxon>
    </lineage>
</organism>
<keyword evidence="11" id="KW-0813">Transport</keyword>
<name>A0AAN6F438_EXODE</name>
<keyword evidence="6" id="KW-0809">Transit peptide</keyword>
<comment type="caution">
    <text evidence="13">The sequence shown here is derived from an EMBL/GenBank/DDBJ whole genome shotgun (WGS) entry which is preliminary data.</text>
</comment>
<sequence length="294" mass="32490">MASKAYAFQQACRMRTCTRWQPSTGTRLDHCAVQGAQHASSCRGLLFGFQTTRNFASSHSNRRKSSCKPPRTTCCAHRTHHCGRSIGQRHASTSTNTGSGSGTPSGPSRRAISVTSDDGRYNWSELSTGEKAARGTQQTFNFLLVSLGLVGTITISYLLYTELFAPDSATVQFNAAVKRIKSSPECRELLGPASQIKAYGEPTTSKWARARPIAHSTETDRFGNTHFRMHFNVEGPDGTGVVSVHMIKPRDRDRLEYQLLSLTVKGHETIYLENRDAERGVKGKVGKMFGVQWR</sequence>
<gene>
    <name evidence="13" type="primary">TIM21</name>
    <name evidence="13" type="ORF">HRR80_000726</name>
</gene>
<evidence type="ECO:0000256" key="5">
    <source>
        <dbReference type="ARBA" id="ARBA00022792"/>
    </source>
</evidence>
<keyword evidence="9 11" id="KW-0472">Membrane</keyword>
<evidence type="ECO:0000256" key="3">
    <source>
        <dbReference type="ARBA" id="ARBA00020726"/>
    </source>
</evidence>
<comment type="subunit">
    <text evidence="11">Component of the TIM23 complex.</text>
</comment>
<keyword evidence="7 11" id="KW-1133">Transmembrane helix</keyword>
<reference evidence="13" key="1">
    <citation type="submission" date="2023-01" db="EMBL/GenBank/DDBJ databases">
        <title>Exophiala dermititidis isolated from Cystic Fibrosis Patient.</title>
        <authorList>
            <person name="Kurbessoian T."/>
            <person name="Crocker A."/>
            <person name="Murante D."/>
            <person name="Hogan D.A."/>
            <person name="Stajich J.E."/>
        </authorList>
    </citation>
    <scope>NUCLEOTIDE SEQUENCE</scope>
    <source>
        <strain evidence="13">Ex8</strain>
    </source>
</reference>
<keyword evidence="4 11" id="KW-0812">Transmembrane</keyword>
<evidence type="ECO:0000256" key="8">
    <source>
        <dbReference type="ARBA" id="ARBA00023128"/>
    </source>
</evidence>
<dbReference type="FunFam" id="3.10.450.320:FF:000002">
    <property type="entry name" value="Mitochondrial import inner membrane translocase subunit tim21"/>
    <property type="match status" value="1"/>
</dbReference>
<keyword evidence="5 11" id="KW-0999">Mitochondrion inner membrane</keyword>
<keyword evidence="8 11" id="KW-0496">Mitochondrion</keyword>
<evidence type="ECO:0000256" key="4">
    <source>
        <dbReference type="ARBA" id="ARBA00022692"/>
    </source>
</evidence>
<comment type="function">
    <text evidence="10">Essential component of the TIM23 complex, a complex that mediates the translocation of transit peptide-containing proteins across the mitochondrial inner membrane. Required to keep the TOM and the TIM23 complexes in close contact. At some point, it is released from the TOM23 complex to allow protein translocation into the mitochondrial matrix.</text>
</comment>
<evidence type="ECO:0000256" key="6">
    <source>
        <dbReference type="ARBA" id="ARBA00022946"/>
    </source>
</evidence>
<feature type="compositionally biased region" description="Low complexity" evidence="12">
    <location>
        <begin position="92"/>
        <end position="108"/>
    </location>
</feature>
<evidence type="ECO:0000256" key="2">
    <source>
        <dbReference type="ARBA" id="ARBA00010867"/>
    </source>
</evidence>
<dbReference type="GO" id="GO:0005744">
    <property type="term" value="C:TIM23 mitochondrial import inner membrane translocase complex"/>
    <property type="evidence" value="ECO:0007669"/>
    <property type="project" value="UniProtKB-UniRule"/>
</dbReference>
<dbReference type="EMBL" id="JAJGCB010000001">
    <property type="protein sequence ID" value="KAJ8995979.1"/>
    <property type="molecule type" value="Genomic_DNA"/>
</dbReference>
<dbReference type="GO" id="GO:0030150">
    <property type="term" value="P:protein import into mitochondrial matrix"/>
    <property type="evidence" value="ECO:0007669"/>
    <property type="project" value="UniProtKB-UniRule"/>
</dbReference>
<feature type="transmembrane region" description="Helical" evidence="11">
    <location>
        <begin position="140"/>
        <end position="160"/>
    </location>
</feature>
<dbReference type="AlphaFoldDB" id="A0AAN6F438"/>
<feature type="region of interest" description="Disordered" evidence="12">
    <location>
        <begin position="86"/>
        <end position="114"/>
    </location>
</feature>
<dbReference type="Gene3D" id="3.10.450.320">
    <property type="entry name" value="Mitochondrial import inner membrane translocase subunit Tim21"/>
    <property type="match status" value="1"/>
</dbReference>
<evidence type="ECO:0000256" key="7">
    <source>
        <dbReference type="ARBA" id="ARBA00022989"/>
    </source>
</evidence>
<dbReference type="Pfam" id="PF08294">
    <property type="entry name" value="TIM21"/>
    <property type="match status" value="1"/>
</dbReference>
<evidence type="ECO:0000256" key="10">
    <source>
        <dbReference type="ARBA" id="ARBA00060204"/>
    </source>
</evidence>
<evidence type="ECO:0000256" key="12">
    <source>
        <dbReference type="SAM" id="MobiDB-lite"/>
    </source>
</evidence>
<dbReference type="PANTHER" id="PTHR13032:SF6">
    <property type="entry name" value="MITOCHONDRIAL IMPORT INNER MEMBRANE TRANSLOCASE SUBUNIT TIM21"/>
    <property type="match status" value="1"/>
</dbReference>